<dbReference type="EMBL" id="JSXS01000018">
    <property type="protein sequence ID" value="KIL32859.1"/>
    <property type="molecule type" value="Genomic_DNA"/>
</dbReference>
<reference evidence="2 3" key="1">
    <citation type="submission" date="2014-11" db="EMBL/GenBank/DDBJ databases">
        <title>Draft Genome Sequences of Nine Bacillus subtilis Strains that Form Spores with High Heat-Resistance.</title>
        <authorList>
            <person name="Krawcyk A.O."/>
            <person name="Berendsen E.M."/>
            <person name="de Jong A."/>
            <person name="Holsappel S."/>
            <person name="Eijlander R.T."/>
            <person name="Wells-Bennik M."/>
            <person name="Kuipers O.P."/>
        </authorList>
    </citation>
    <scope>NUCLEOTIDE SEQUENCE [LARGE SCALE GENOMIC DNA]</scope>
    <source>
        <strain evidence="2 3">B4067</strain>
    </source>
</reference>
<proteinExistence type="predicted"/>
<evidence type="ECO:0000313" key="3">
    <source>
        <dbReference type="Proteomes" id="UP000031970"/>
    </source>
</evidence>
<feature type="transmembrane region" description="Helical" evidence="1">
    <location>
        <begin position="12"/>
        <end position="30"/>
    </location>
</feature>
<keyword evidence="1" id="KW-0472">Membrane</keyword>
<evidence type="ECO:0000313" key="2">
    <source>
        <dbReference type="EMBL" id="KIL32859.1"/>
    </source>
</evidence>
<dbReference type="AlphaFoldDB" id="A0ABD3ZXY8"/>
<name>A0ABD3ZXY8_BACIU</name>
<gene>
    <name evidence="2" type="ORF">B4067_4712</name>
</gene>
<accession>A0ABD3ZXY8</accession>
<comment type="caution">
    <text evidence="2">The sequence shown here is derived from an EMBL/GenBank/DDBJ whole genome shotgun (WGS) entry which is preliminary data.</text>
</comment>
<sequence length="38" mass="4653">MLDKDLDFNQFIFIYLSVFAIIIKLTLLSFKQHKYKKE</sequence>
<organism evidence="2 3">
    <name type="scientific">Bacillus subtilis subsp. subtilis</name>
    <dbReference type="NCBI Taxonomy" id="135461"/>
    <lineage>
        <taxon>Bacteria</taxon>
        <taxon>Bacillati</taxon>
        <taxon>Bacillota</taxon>
        <taxon>Bacilli</taxon>
        <taxon>Bacillales</taxon>
        <taxon>Bacillaceae</taxon>
        <taxon>Bacillus</taxon>
    </lineage>
</organism>
<evidence type="ECO:0000256" key="1">
    <source>
        <dbReference type="SAM" id="Phobius"/>
    </source>
</evidence>
<protein>
    <submittedName>
        <fullName evidence="2">Uncharacterized protein</fullName>
    </submittedName>
</protein>
<keyword evidence="1" id="KW-0812">Transmembrane</keyword>
<keyword evidence="1" id="KW-1133">Transmembrane helix</keyword>
<dbReference type="Proteomes" id="UP000031970">
    <property type="component" value="Unassembled WGS sequence"/>
</dbReference>